<evidence type="ECO:0000256" key="3">
    <source>
        <dbReference type="ARBA" id="ARBA00023163"/>
    </source>
</evidence>
<gene>
    <name evidence="5" type="ORF">EDD76_11029</name>
</gene>
<keyword evidence="6" id="KW-1185">Reference proteome</keyword>
<protein>
    <submittedName>
        <fullName evidence="5">AraC-like DNA-binding protein</fullName>
    </submittedName>
</protein>
<sequence length="323" mass="37995">MYHSENPNEFRRIMLRELDFQAIEKENYTLYENPKNGYFHLYTKPGFYDFGIADYTIPRSFVVQFNTPEPFLRFGIVYEGKTRFQLERQPVSSFESSAFLVLERNLKGRQAWKPGDHFYGAEFTIYPAFLQEIAIRFPDFNPLEQFSENHTKRYLPAEIMVILQRLLIRDEEDCLNGLLLEAAILECMGILLESKRYQARTSFSYQKDFQSIQRAHNILTEEFTHPPTIEALSRTLLINSQKLKAGFFEYYHMTIGEYTASLRMSHAANLLVTTEKSIAEIARDAGYGYPSNFIKKFQKTYGCTPLKYRMRRYQADSGFYHNT</sequence>
<evidence type="ECO:0000256" key="2">
    <source>
        <dbReference type="ARBA" id="ARBA00023125"/>
    </source>
</evidence>
<dbReference type="Gene3D" id="1.10.10.60">
    <property type="entry name" value="Homeodomain-like"/>
    <property type="match status" value="2"/>
</dbReference>
<keyword evidence="2 5" id="KW-0238">DNA-binding</keyword>
<dbReference type="STRING" id="1469948.GCA_000732725_02799"/>
<dbReference type="PROSITE" id="PS01124">
    <property type="entry name" value="HTH_ARAC_FAMILY_2"/>
    <property type="match status" value="1"/>
</dbReference>
<dbReference type="Pfam" id="PF12833">
    <property type="entry name" value="HTH_18"/>
    <property type="match status" value="1"/>
</dbReference>
<name>A0A4R1QTM4_9FIRM</name>
<dbReference type="GO" id="GO:0003700">
    <property type="term" value="F:DNA-binding transcription factor activity"/>
    <property type="evidence" value="ECO:0007669"/>
    <property type="project" value="InterPro"/>
</dbReference>
<evidence type="ECO:0000313" key="6">
    <source>
        <dbReference type="Proteomes" id="UP000295718"/>
    </source>
</evidence>
<evidence type="ECO:0000259" key="4">
    <source>
        <dbReference type="PROSITE" id="PS01124"/>
    </source>
</evidence>
<keyword evidence="1" id="KW-0805">Transcription regulation</keyword>
<dbReference type="InterPro" id="IPR018060">
    <property type="entry name" value="HTH_AraC"/>
</dbReference>
<dbReference type="InterPro" id="IPR053142">
    <property type="entry name" value="PchR_regulatory_protein"/>
</dbReference>
<keyword evidence="3" id="KW-0804">Transcription</keyword>
<dbReference type="InterPro" id="IPR009057">
    <property type="entry name" value="Homeodomain-like_sf"/>
</dbReference>
<evidence type="ECO:0000313" key="5">
    <source>
        <dbReference type="EMBL" id="TCL56857.1"/>
    </source>
</evidence>
<dbReference type="AlphaFoldDB" id="A0A4R1QTM4"/>
<reference evidence="5 6" key="1">
    <citation type="submission" date="2019-03" db="EMBL/GenBank/DDBJ databases">
        <title>Genomic Encyclopedia of Type Strains, Phase IV (KMG-IV): sequencing the most valuable type-strain genomes for metagenomic binning, comparative biology and taxonomic classification.</title>
        <authorList>
            <person name="Goeker M."/>
        </authorList>
    </citation>
    <scope>NUCLEOTIDE SEQUENCE [LARGE SCALE GENOMIC DNA]</scope>
    <source>
        <strain evidence="5 6">DSM 100556</strain>
    </source>
</reference>
<comment type="caution">
    <text evidence="5">The sequence shown here is derived from an EMBL/GenBank/DDBJ whole genome shotgun (WGS) entry which is preliminary data.</text>
</comment>
<dbReference type="GO" id="GO:0043565">
    <property type="term" value="F:sequence-specific DNA binding"/>
    <property type="evidence" value="ECO:0007669"/>
    <property type="project" value="InterPro"/>
</dbReference>
<dbReference type="RefSeq" id="WP_051869621.1">
    <property type="nucleotide sequence ID" value="NZ_JPNB01000002.1"/>
</dbReference>
<dbReference type="InterPro" id="IPR018062">
    <property type="entry name" value="HTH_AraC-typ_CS"/>
</dbReference>
<dbReference type="SMART" id="SM00342">
    <property type="entry name" value="HTH_ARAC"/>
    <property type="match status" value="1"/>
</dbReference>
<evidence type="ECO:0000256" key="1">
    <source>
        <dbReference type="ARBA" id="ARBA00023015"/>
    </source>
</evidence>
<dbReference type="Proteomes" id="UP000295718">
    <property type="component" value="Unassembled WGS sequence"/>
</dbReference>
<dbReference type="OrthoDB" id="9772607at2"/>
<dbReference type="PANTHER" id="PTHR47893">
    <property type="entry name" value="REGULATORY PROTEIN PCHR"/>
    <property type="match status" value="1"/>
</dbReference>
<dbReference type="EMBL" id="SLUO01000010">
    <property type="protein sequence ID" value="TCL56857.1"/>
    <property type="molecule type" value="Genomic_DNA"/>
</dbReference>
<proteinExistence type="predicted"/>
<dbReference type="PRINTS" id="PR00032">
    <property type="entry name" value="HTHARAC"/>
</dbReference>
<organism evidence="5 6">
    <name type="scientific">Kineothrix alysoides</name>
    <dbReference type="NCBI Taxonomy" id="1469948"/>
    <lineage>
        <taxon>Bacteria</taxon>
        <taxon>Bacillati</taxon>
        <taxon>Bacillota</taxon>
        <taxon>Clostridia</taxon>
        <taxon>Lachnospirales</taxon>
        <taxon>Lachnospiraceae</taxon>
        <taxon>Kineothrix</taxon>
    </lineage>
</organism>
<feature type="domain" description="HTH araC/xylS-type" evidence="4">
    <location>
        <begin position="213"/>
        <end position="311"/>
    </location>
</feature>
<dbReference type="SUPFAM" id="SSF46689">
    <property type="entry name" value="Homeodomain-like"/>
    <property type="match status" value="1"/>
</dbReference>
<dbReference type="InterPro" id="IPR020449">
    <property type="entry name" value="Tscrpt_reg_AraC-type_HTH"/>
</dbReference>
<dbReference type="PANTHER" id="PTHR47893:SF1">
    <property type="entry name" value="REGULATORY PROTEIN PCHR"/>
    <property type="match status" value="1"/>
</dbReference>
<accession>A0A4R1QTM4</accession>
<dbReference type="PROSITE" id="PS00041">
    <property type="entry name" value="HTH_ARAC_FAMILY_1"/>
    <property type="match status" value="1"/>
</dbReference>